<organism evidence="2 3">
    <name type="scientific">Dipteronia sinensis</name>
    <dbReference type="NCBI Taxonomy" id="43782"/>
    <lineage>
        <taxon>Eukaryota</taxon>
        <taxon>Viridiplantae</taxon>
        <taxon>Streptophyta</taxon>
        <taxon>Embryophyta</taxon>
        <taxon>Tracheophyta</taxon>
        <taxon>Spermatophyta</taxon>
        <taxon>Magnoliopsida</taxon>
        <taxon>eudicotyledons</taxon>
        <taxon>Gunneridae</taxon>
        <taxon>Pentapetalae</taxon>
        <taxon>rosids</taxon>
        <taxon>malvids</taxon>
        <taxon>Sapindales</taxon>
        <taxon>Sapindaceae</taxon>
        <taxon>Hippocastanoideae</taxon>
        <taxon>Acereae</taxon>
        <taxon>Dipteronia</taxon>
    </lineage>
</organism>
<dbReference type="EMBL" id="JANJYJ010000003">
    <property type="protein sequence ID" value="KAK3221842.1"/>
    <property type="molecule type" value="Genomic_DNA"/>
</dbReference>
<evidence type="ECO:0000256" key="1">
    <source>
        <dbReference type="SAM" id="MobiDB-lite"/>
    </source>
</evidence>
<sequence>MVKRHLLRDTSQFSLGEDVEQHENPDFIIWKKSDKLLMSWIFSTLTPSVLGQVINSKSSFEVWSKIERTYSQRSMARIIQLKQQLQSLKKGADSISEFVIKLKAVSDALASAEENVSERDMIMSLLNGVGHEYDSVVTLVSSQQRTMPFEDAQFLFLMHEQRIEQLNISAPSAHYVTNTSNFNNFNNSNLNNKANNRNSSNNNYRGGGRGRNR</sequence>
<accession>A0AAE0EBJ7</accession>
<dbReference type="PANTHER" id="PTHR47481">
    <property type="match status" value="1"/>
</dbReference>
<proteinExistence type="predicted"/>
<reference evidence="2" key="1">
    <citation type="journal article" date="2023" name="Plant J.">
        <title>Genome sequences and population genomics provide insights into the demographic history, inbreeding, and mutation load of two 'living fossil' tree species of Dipteronia.</title>
        <authorList>
            <person name="Feng Y."/>
            <person name="Comes H.P."/>
            <person name="Chen J."/>
            <person name="Zhu S."/>
            <person name="Lu R."/>
            <person name="Zhang X."/>
            <person name="Li P."/>
            <person name="Qiu J."/>
            <person name="Olsen K.M."/>
            <person name="Qiu Y."/>
        </authorList>
    </citation>
    <scope>NUCLEOTIDE SEQUENCE</scope>
    <source>
        <strain evidence="2">NBL</strain>
    </source>
</reference>
<gene>
    <name evidence="2" type="ORF">Dsin_008867</name>
</gene>
<protein>
    <recommendedName>
        <fullName evidence="4">Retrovirus-related Pol polyprotein from transposon TNT 1-94</fullName>
    </recommendedName>
</protein>
<keyword evidence="3" id="KW-1185">Reference proteome</keyword>
<evidence type="ECO:0000313" key="2">
    <source>
        <dbReference type="EMBL" id="KAK3221842.1"/>
    </source>
</evidence>
<dbReference type="AlphaFoldDB" id="A0AAE0EBJ7"/>
<evidence type="ECO:0000313" key="3">
    <source>
        <dbReference type="Proteomes" id="UP001281410"/>
    </source>
</evidence>
<dbReference type="Proteomes" id="UP001281410">
    <property type="component" value="Unassembled WGS sequence"/>
</dbReference>
<feature type="region of interest" description="Disordered" evidence="1">
    <location>
        <begin position="187"/>
        <end position="213"/>
    </location>
</feature>
<evidence type="ECO:0008006" key="4">
    <source>
        <dbReference type="Google" id="ProtNLM"/>
    </source>
</evidence>
<dbReference type="Pfam" id="PF14223">
    <property type="entry name" value="Retrotran_gag_2"/>
    <property type="match status" value="1"/>
</dbReference>
<name>A0AAE0EBJ7_9ROSI</name>
<comment type="caution">
    <text evidence="2">The sequence shown here is derived from an EMBL/GenBank/DDBJ whole genome shotgun (WGS) entry which is preliminary data.</text>
</comment>
<feature type="compositionally biased region" description="Low complexity" evidence="1">
    <location>
        <begin position="187"/>
        <end position="204"/>
    </location>
</feature>
<dbReference type="PANTHER" id="PTHR47481:SF22">
    <property type="entry name" value="RETROTRANSPOSON GAG DOMAIN-CONTAINING PROTEIN"/>
    <property type="match status" value="1"/>
</dbReference>